<dbReference type="EMBL" id="JANBPU010000357">
    <property type="protein sequence ID" value="KAJ1912309.1"/>
    <property type="molecule type" value="Genomic_DNA"/>
</dbReference>
<feature type="compositionally biased region" description="Acidic residues" evidence="1">
    <location>
        <begin position="233"/>
        <end position="245"/>
    </location>
</feature>
<feature type="compositionally biased region" description="Polar residues" evidence="1">
    <location>
        <begin position="222"/>
        <end position="231"/>
    </location>
</feature>
<name>A0A9W8DPN8_9FUNG</name>
<keyword evidence="3" id="KW-1185">Reference proteome</keyword>
<comment type="caution">
    <text evidence="2">The sequence shown here is derived from an EMBL/GenBank/DDBJ whole genome shotgun (WGS) entry which is preliminary data.</text>
</comment>
<feature type="compositionally biased region" description="Basic and acidic residues" evidence="1">
    <location>
        <begin position="329"/>
        <end position="350"/>
    </location>
</feature>
<feature type="compositionally biased region" description="Polar residues" evidence="1">
    <location>
        <begin position="71"/>
        <end position="80"/>
    </location>
</feature>
<feature type="compositionally biased region" description="Basic and acidic residues" evidence="1">
    <location>
        <begin position="358"/>
        <end position="367"/>
    </location>
</feature>
<accession>A0A9W8DPN8</accession>
<evidence type="ECO:0000313" key="3">
    <source>
        <dbReference type="Proteomes" id="UP001150538"/>
    </source>
</evidence>
<organism evidence="2 3">
    <name type="scientific">Mycoemilia scoparia</name>
    <dbReference type="NCBI Taxonomy" id="417184"/>
    <lineage>
        <taxon>Eukaryota</taxon>
        <taxon>Fungi</taxon>
        <taxon>Fungi incertae sedis</taxon>
        <taxon>Zoopagomycota</taxon>
        <taxon>Kickxellomycotina</taxon>
        <taxon>Kickxellomycetes</taxon>
        <taxon>Kickxellales</taxon>
        <taxon>Kickxellaceae</taxon>
        <taxon>Mycoemilia</taxon>
    </lineage>
</organism>
<evidence type="ECO:0000313" key="2">
    <source>
        <dbReference type="EMBL" id="KAJ1912309.1"/>
    </source>
</evidence>
<feature type="compositionally biased region" description="Polar residues" evidence="1">
    <location>
        <begin position="135"/>
        <end position="171"/>
    </location>
</feature>
<feature type="compositionally biased region" description="Polar residues" evidence="1">
    <location>
        <begin position="110"/>
        <end position="128"/>
    </location>
</feature>
<protein>
    <submittedName>
        <fullName evidence="2">Uncharacterized protein</fullName>
    </submittedName>
</protein>
<feature type="compositionally biased region" description="Acidic residues" evidence="1">
    <location>
        <begin position="368"/>
        <end position="387"/>
    </location>
</feature>
<gene>
    <name evidence="2" type="ORF">H4219_005655</name>
</gene>
<reference evidence="2" key="1">
    <citation type="submission" date="2022-07" db="EMBL/GenBank/DDBJ databases">
        <title>Phylogenomic reconstructions and comparative analyses of Kickxellomycotina fungi.</title>
        <authorList>
            <person name="Reynolds N.K."/>
            <person name="Stajich J.E."/>
            <person name="Barry K."/>
            <person name="Grigoriev I.V."/>
            <person name="Crous P."/>
            <person name="Smith M.E."/>
        </authorList>
    </citation>
    <scope>NUCLEOTIDE SEQUENCE</scope>
    <source>
        <strain evidence="2">NBRC 100468</strain>
    </source>
</reference>
<feature type="region of interest" description="Disordered" evidence="1">
    <location>
        <begin position="329"/>
        <end position="389"/>
    </location>
</feature>
<proteinExistence type="predicted"/>
<dbReference type="Proteomes" id="UP001150538">
    <property type="component" value="Unassembled WGS sequence"/>
</dbReference>
<feature type="region of interest" description="Disordered" evidence="1">
    <location>
        <begin position="33"/>
        <end position="251"/>
    </location>
</feature>
<feature type="compositionally biased region" description="Polar residues" evidence="1">
    <location>
        <begin position="37"/>
        <end position="58"/>
    </location>
</feature>
<dbReference type="AlphaFoldDB" id="A0A9W8DPN8"/>
<sequence length="399" mass="44111">MAPSSGDVKQYPRVVRLYREYEKIKSKVKDLRFRKLSQGSSSNDTATTTAPINEQAEAQSKLRGKEGTTPLELNTESSTLKSKKRGREYSIPKKYRDRNKALNKQLKNGPPQSNNSDDSNQDKPSGQKNEGPKEISSSMPETPQSEYNTNNVEDSKSQGSLSGTNDSSSIELQRPKDADSEAINTKVKDQSSYLPEEKEDSNKENEPPKYNQDPLYPDDQVQIKTTESTSNDTEIEDIDDDDDDKDSVPLPFLARNSGFGLYPGSGSNLTSALPINNSNGGSIGLLSRTPSLGSGGNASSISLRSLSKKTSISLKDFQTQFSFESLKLDDLEKEGGGSTKKSMEKSKDVSGFENGISNEHRIDSVDRGEDEEWWEHDEGASDDDENSDIQIEARNIYKF</sequence>
<evidence type="ECO:0000256" key="1">
    <source>
        <dbReference type="SAM" id="MobiDB-lite"/>
    </source>
</evidence>